<accession>A0A7X0J2J3</accession>
<gene>
    <name evidence="2" type="ORF">HDF25_000585</name>
</gene>
<dbReference type="SUPFAM" id="SSF55729">
    <property type="entry name" value="Acyl-CoA N-acyltransferases (Nat)"/>
    <property type="match status" value="1"/>
</dbReference>
<dbReference type="InterPro" id="IPR052523">
    <property type="entry name" value="Trichothecene_AcTrans"/>
</dbReference>
<protein>
    <submittedName>
        <fullName evidence="2">Ribosomal protein S18 acetylase RimI-like enzyme</fullName>
    </submittedName>
</protein>
<dbReference type="Pfam" id="PF13508">
    <property type="entry name" value="Acetyltransf_7"/>
    <property type="match status" value="1"/>
</dbReference>
<dbReference type="PANTHER" id="PTHR42791">
    <property type="entry name" value="GNAT FAMILY ACETYLTRANSFERASE"/>
    <property type="match status" value="1"/>
</dbReference>
<dbReference type="PROSITE" id="PS51186">
    <property type="entry name" value="GNAT"/>
    <property type="match status" value="1"/>
</dbReference>
<proteinExistence type="predicted"/>
<keyword evidence="2" id="KW-0687">Ribonucleoprotein</keyword>
<dbReference type="InterPro" id="IPR000182">
    <property type="entry name" value="GNAT_dom"/>
</dbReference>
<dbReference type="Gene3D" id="3.40.630.30">
    <property type="match status" value="1"/>
</dbReference>
<dbReference type="EMBL" id="JACHCC010000001">
    <property type="protein sequence ID" value="MBB6498461.1"/>
    <property type="molecule type" value="Genomic_DNA"/>
</dbReference>
<sequence length="190" mass="22263">MLKAEPKDKSTVVDILTKAFNENRSFNSIIKQDKNRVKRIRKVFEYYFDVCSKSGLVYLSDDKKACAVVSFPDQLKVTFKSILMDIRLLFLLGFKSVRLGVRREAKINKVHPESNFYYLLFIGVDPDFQYQGIGSKLLKELITDSKLLGRPVYLETYLEKNITLYQRFGFTIYKELDCGFPLFCMKREFI</sequence>
<dbReference type="CDD" id="cd04301">
    <property type="entry name" value="NAT_SF"/>
    <property type="match status" value="1"/>
</dbReference>
<name>A0A7X0J2J3_9SPHI</name>
<dbReference type="InterPro" id="IPR016181">
    <property type="entry name" value="Acyl_CoA_acyltransferase"/>
</dbReference>
<feature type="domain" description="N-acetyltransferase" evidence="1">
    <location>
        <begin position="1"/>
        <end position="190"/>
    </location>
</feature>
<evidence type="ECO:0000313" key="2">
    <source>
        <dbReference type="EMBL" id="MBB6498461.1"/>
    </source>
</evidence>
<dbReference type="AlphaFoldDB" id="A0A7X0J2J3"/>
<dbReference type="PANTHER" id="PTHR42791:SF1">
    <property type="entry name" value="N-ACETYLTRANSFERASE DOMAIN-CONTAINING PROTEIN"/>
    <property type="match status" value="1"/>
</dbReference>
<evidence type="ECO:0000313" key="3">
    <source>
        <dbReference type="Proteomes" id="UP000521017"/>
    </source>
</evidence>
<organism evidence="2 3">
    <name type="scientific">Pedobacter cryoconitis</name>
    <dbReference type="NCBI Taxonomy" id="188932"/>
    <lineage>
        <taxon>Bacteria</taxon>
        <taxon>Pseudomonadati</taxon>
        <taxon>Bacteroidota</taxon>
        <taxon>Sphingobacteriia</taxon>
        <taxon>Sphingobacteriales</taxon>
        <taxon>Sphingobacteriaceae</taxon>
        <taxon>Pedobacter</taxon>
    </lineage>
</organism>
<dbReference type="GO" id="GO:0016747">
    <property type="term" value="F:acyltransferase activity, transferring groups other than amino-acyl groups"/>
    <property type="evidence" value="ECO:0007669"/>
    <property type="project" value="InterPro"/>
</dbReference>
<keyword evidence="2" id="KW-0689">Ribosomal protein</keyword>
<evidence type="ECO:0000259" key="1">
    <source>
        <dbReference type="PROSITE" id="PS51186"/>
    </source>
</evidence>
<dbReference type="GO" id="GO:0005840">
    <property type="term" value="C:ribosome"/>
    <property type="evidence" value="ECO:0007669"/>
    <property type="project" value="UniProtKB-KW"/>
</dbReference>
<dbReference type="Proteomes" id="UP000521017">
    <property type="component" value="Unassembled WGS sequence"/>
</dbReference>
<dbReference type="RefSeq" id="WP_184622561.1">
    <property type="nucleotide sequence ID" value="NZ_JACHCC010000001.1"/>
</dbReference>
<comment type="caution">
    <text evidence="2">The sequence shown here is derived from an EMBL/GenBank/DDBJ whole genome shotgun (WGS) entry which is preliminary data.</text>
</comment>
<reference evidence="2 3" key="1">
    <citation type="submission" date="2020-08" db="EMBL/GenBank/DDBJ databases">
        <title>Genomic Encyclopedia of Type Strains, Phase IV (KMG-V): Genome sequencing to study the core and pangenomes of soil and plant-associated prokaryotes.</title>
        <authorList>
            <person name="Whitman W."/>
        </authorList>
    </citation>
    <scope>NUCLEOTIDE SEQUENCE [LARGE SCALE GENOMIC DNA]</scope>
    <source>
        <strain evidence="2 3">M2T3</strain>
    </source>
</reference>